<dbReference type="SUPFAM" id="SSF51658">
    <property type="entry name" value="Xylose isomerase-like"/>
    <property type="match status" value="1"/>
</dbReference>
<feature type="active site" description="Proton donor/acceptor" evidence="3">
    <location>
        <position position="143"/>
    </location>
</feature>
<organism evidence="5 6">
    <name type="scientific">Edwardsiella tarda (strain FL6-60)</name>
    <dbReference type="NCBI Taxonomy" id="718251"/>
    <lineage>
        <taxon>Bacteria</taxon>
        <taxon>Pseudomonadati</taxon>
        <taxon>Pseudomonadota</taxon>
        <taxon>Gammaproteobacteria</taxon>
        <taxon>Enterobacterales</taxon>
        <taxon>Hafniaceae</taxon>
        <taxon>Edwardsiella</taxon>
    </lineage>
</organism>
<feature type="active site" description="Proton donor/acceptor" evidence="3">
    <location>
        <position position="240"/>
    </location>
</feature>
<evidence type="ECO:0000259" key="4">
    <source>
        <dbReference type="Pfam" id="PF01261"/>
    </source>
</evidence>
<reference evidence="6" key="1">
    <citation type="submission" date="2010-08" db="EMBL/GenBank/DDBJ databases">
        <title>Genome comparisons of Edwardsiella bacteria analysed using deep sequencing technology.</title>
        <authorList>
            <person name="van Soest J.J."/>
            <person name="Henkel C.V."/>
            <person name="Jansen H.J."/>
            <person name="van den Hondel C.A.M.J.J."/>
            <person name="Bloemberg G.V."/>
            <person name="Meijer A.H."/>
            <person name="Spaink H.P."/>
        </authorList>
    </citation>
    <scope>NUCLEOTIDE SEQUENCE [LARGE SCALE GENOMIC DNA]</scope>
    <source>
        <strain evidence="6">FL6-60</strain>
    </source>
</reference>
<dbReference type="EC" id="5.3.1.22" evidence="5"/>
<dbReference type="Gene3D" id="3.20.20.150">
    <property type="entry name" value="Divalent-metal-dependent TIM barrel enzymes"/>
    <property type="match status" value="1"/>
</dbReference>
<dbReference type="InterPro" id="IPR013022">
    <property type="entry name" value="Xyl_isomerase-like_TIM-brl"/>
</dbReference>
<evidence type="ECO:0000313" key="6">
    <source>
        <dbReference type="Proteomes" id="UP000002230"/>
    </source>
</evidence>
<reference evidence="5 6" key="2">
    <citation type="journal article" date="2011" name="BMC Immunol.">
        <title>Comparison of static immersion and intravenous injection systems for exposure of zebrafish embryos to the natural pathogen Edwardsiella tarda.</title>
        <authorList>
            <person name="van Soest J.J."/>
            <person name="Stockhammer O.W."/>
            <person name="Ordas A."/>
            <person name="Bloemberg G.V."/>
            <person name="Spaink H.P."/>
            <person name="Meijer A.H."/>
        </authorList>
    </citation>
    <scope>NUCLEOTIDE SEQUENCE [LARGE SCALE GENOMIC DNA]</scope>
    <source>
        <strain evidence="5 6">FL6-60</strain>
    </source>
</reference>
<name>A0A0H3DR38_EDWTF</name>
<dbReference type="PANTHER" id="PTHR43489:SF6">
    <property type="entry name" value="HYDROXYPYRUVATE ISOMERASE-RELATED"/>
    <property type="match status" value="1"/>
</dbReference>
<evidence type="ECO:0000256" key="1">
    <source>
        <dbReference type="ARBA" id="ARBA00023235"/>
    </source>
</evidence>
<dbReference type="Pfam" id="PF01261">
    <property type="entry name" value="AP_endonuc_2"/>
    <property type="match status" value="1"/>
</dbReference>
<dbReference type="InterPro" id="IPR053398">
    <property type="entry name" value="HPT_OtnI_isomerases"/>
</dbReference>
<evidence type="ECO:0000313" key="5">
    <source>
        <dbReference type="EMBL" id="ADM41845.1"/>
    </source>
</evidence>
<protein>
    <submittedName>
        <fullName evidence="5">Hydroxypyruvate isomerase</fullName>
        <ecNumber evidence="5">5.3.1.22</ecNumber>
    </submittedName>
</protein>
<proteinExistence type="inferred from homology"/>
<evidence type="ECO:0000256" key="2">
    <source>
        <dbReference type="PIRNR" id="PIRNR006241"/>
    </source>
</evidence>
<dbReference type="InterPro" id="IPR050417">
    <property type="entry name" value="Sugar_Epim/Isomerase"/>
</dbReference>
<accession>A0A0H3DR38</accession>
<keyword evidence="1 2" id="KW-0413">Isomerase</keyword>
<dbReference type="GO" id="GO:0046487">
    <property type="term" value="P:glyoxylate metabolic process"/>
    <property type="evidence" value="ECO:0007669"/>
    <property type="project" value="TreeGrafter"/>
</dbReference>
<sequence>MPRFAANLSTMFCEYPFTERFAAAAQAGFHAVEFLFPYGLTAADLRRRLDAHHLTLALFNTPPGDANAGQWGRSALPGAEAAARADIDLALTYAQALGCQRVHVMAGVIPPGERPAACRRAFIRNLRYAADRFADHGKQILVEALSPGIKPGYLFSSQYQALAIVDEVDRPNLTIQLDLFHAQRVDGNLTQLIRDAAGRYGHVQIASVPDRREPDEGEISYPYIFNLLDQVGYTGWVGCEYTPRAETLSGLGWLTALR</sequence>
<dbReference type="InterPro" id="IPR026040">
    <property type="entry name" value="HyI-like"/>
</dbReference>
<keyword evidence="6" id="KW-1185">Reference proteome</keyword>
<dbReference type="HOGENOM" id="CLU_050006_1_2_6"/>
<dbReference type="PATRIC" id="fig|718251.5.peg.1801"/>
<dbReference type="GO" id="GO:0008903">
    <property type="term" value="F:hydroxypyruvate isomerase activity"/>
    <property type="evidence" value="ECO:0007669"/>
    <property type="project" value="UniProtKB-EC"/>
</dbReference>
<keyword evidence="5" id="KW-0670">Pyruvate</keyword>
<dbReference type="KEGG" id="etd:ETAF_1737"/>
<dbReference type="NCBIfam" id="NF007441">
    <property type="entry name" value="PRK09989.1"/>
    <property type="match status" value="1"/>
</dbReference>
<feature type="domain" description="Xylose isomerase-like TIM barrel" evidence="4">
    <location>
        <begin position="21"/>
        <end position="256"/>
    </location>
</feature>
<gene>
    <name evidence="5" type="ordered locus">ETAF_1737</name>
</gene>
<dbReference type="InterPro" id="IPR036237">
    <property type="entry name" value="Xyl_isomerase-like_sf"/>
</dbReference>
<comment type="similarity">
    <text evidence="2">Belongs to the hyi family.</text>
</comment>
<dbReference type="Proteomes" id="UP000002230">
    <property type="component" value="Chromosome"/>
</dbReference>
<dbReference type="EMBL" id="CP002154">
    <property type="protein sequence ID" value="ADM41845.1"/>
    <property type="molecule type" value="Genomic_DNA"/>
</dbReference>
<dbReference type="NCBIfam" id="NF043033">
    <property type="entry name" value="OxoTetrIsom"/>
    <property type="match status" value="1"/>
</dbReference>
<evidence type="ECO:0000256" key="3">
    <source>
        <dbReference type="PIRSR" id="PIRSR006241-50"/>
    </source>
</evidence>
<dbReference type="AlphaFoldDB" id="A0A0H3DR38"/>
<dbReference type="PIRSF" id="PIRSF006241">
    <property type="entry name" value="HyI"/>
    <property type="match status" value="1"/>
</dbReference>
<dbReference type="PANTHER" id="PTHR43489">
    <property type="entry name" value="ISOMERASE"/>
    <property type="match status" value="1"/>
</dbReference>
<dbReference type="FunFam" id="3.20.20.150:FF:000007">
    <property type="entry name" value="Hydroxypyruvate isomerase"/>
    <property type="match status" value="1"/>
</dbReference>